<dbReference type="RefSeq" id="WP_005164880.1">
    <property type="nucleotide sequence ID" value="NZ_ANMG01000067.1"/>
</dbReference>
<dbReference type="PATRIC" id="fig|1238180.3.peg.6562"/>
<dbReference type="Proteomes" id="UP000014137">
    <property type="component" value="Unassembled WGS sequence"/>
</dbReference>
<evidence type="ECO:0000313" key="2">
    <source>
        <dbReference type="EMBL" id="OOC02950.1"/>
    </source>
</evidence>
<comment type="caution">
    <text evidence="1">The sequence shown here is derived from an EMBL/GenBank/DDBJ whole genome shotgun (WGS) entry which is preliminary data.</text>
</comment>
<reference evidence="1 3" key="1">
    <citation type="submission" date="2012-10" db="EMBL/GenBank/DDBJ databases">
        <title>Genome assembly of Amycolatopsis azurea DSM 43854.</title>
        <authorList>
            <person name="Khatri I."/>
            <person name="Kaur I."/>
            <person name="Subramanian S."/>
            <person name="Mayilraj S."/>
        </authorList>
    </citation>
    <scope>NUCLEOTIDE SEQUENCE [LARGE SCALE GENOMIC DNA]</scope>
    <source>
        <strain evidence="1 3">DSM 43854</strain>
    </source>
</reference>
<protein>
    <submittedName>
        <fullName evidence="1">Uncharacterized protein</fullName>
    </submittedName>
</protein>
<keyword evidence="4" id="KW-1185">Reference proteome</keyword>
<organism evidence="1 3">
    <name type="scientific">Amycolatopsis azurea DSM 43854</name>
    <dbReference type="NCBI Taxonomy" id="1238180"/>
    <lineage>
        <taxon>Bacteria</taxon>
        <taxon>Bacillati</taxon>
        <taxon>Actinomycetota</taxon>
        <taxon>Actinomycetes</taxon>
        <taxon>Pseudonocardiales</taxon>
        <taxon>Pseudonocardiaceae</taxon>
        <taxon>Amycolatopsis</taxon>
    </lineage>
</organism>
<dbReference type="EMBL" id="ANMG01000067">
    <property type="protein sequence ID" value="EMD23723.1"/>
    <property type="molecule type" value="Genomic_DNA"/>
</dbReference>
<sequence length="60" mass="6727">MNNTATAPVHLDRDKDLDDLLAAITPEFEQLINWSWSARLLEFLTTIRSSAGKLARSRGV</sequence>
<reference evidence="2 4" key="2">
    <citation type="submission" date="2017-02" db="EMBL/GenBank/DDBJ databases">
        <title>Amycolatopsis azurea DSM 43854 draft genome.</title>
        <authorList>
            <person name="Mayilraj S."/>
        </authorList>
    </citation>
    <scope>NUCLEOTIDE SEQUENCE [LARGE SCALE GENOMIC DNA]</scope>
    <source>
        <strain evidence="2 4">DSM 43854</strain>
    </source>
</reference>
<name>M2PH34_9PSEU</name>
<evidence type="ECO:0000313" key="3">
    <source>
        <dbReference type="Proteomes" id="UP000014137"/>
    </source>
</evidence>
<dbReference type="AlphaFoldDB" id="M2PH34"/>
<proteinExistence type="predicted"/>
<evidence type="ECO:0000313" key="1">
    <source>
        <dbReference type="EMBL" id="EMD23723.1"/>
    </source>
</evidence>
<dbReference type="EMBL" id="MUXN01000023">
    <property type="protein sequence ID" value="OOC02950.1"/>
    <property type="molecule type" value="Genomic_DNA"/>
</dbReference>
<dbReference type="Proteomes" id="UP000188551">
    <property type="component" value="Unassembled WGS sequence"/>
</dbReference>
<evidence type="ECO:0000313" key="4">
    <source>
        <dbReference type="Proteomes" id="UP000188551"/>
    </source>
</evidence>
<gene>
    <name evidence="2" type="ORF">B0293_28645</name>
    <name evidence="1" type="ORF">C791_6809</name>
</gene>
<accession>M2PH34</accession>